<dbReference type="Proteomes" id="UP000076532">
    <property type="component" value="Unassembled WGS sequence"/>
</dbReference>
<reference evidence="1 2" key="1">
    <citation type="journal article" date="2016" name="Mol. Biol. Evol.">
        <title>Comparative Genomics of Early-Diverging Mushroom-Forming Fungi Provides Insights into the Origins of Lignocellulose Decay Capabilities.</title>
        <authorList>
            <person name="Nagy L.G."/>
            <person name="Riley R."/>
            <person name="Tritt A."/>
            <person name="Adam C."/>
            <person name="Daum C."/>
            <person name="Floudas D."/>
            <person name="Sun H."/>
            <person name="Yadav J.S."/>
            <person name="Pangilinan J."/>
            <person name="Larsson K.H."/>
            <person name="Matsuura K."/>
            <person name="Barry K."/>
            <person name="Labutti K."/>
            <person name="Kuo R."/>
            <person name="Ohm R.A."/>
            <person name="Bhattacharya S.S."/>
            <person name="Shirouzu T."/>
            <person name="Yoshinaga Y."/>
            <person name="Martin F.M."/>
            <person name="Grigoriev I.V."/>
            <person name="Hibbett D.S."/>
        </authorList>
    </citation>
    <scope>NUCLEOTIDE SEQUENCE [LARGE SCALE GENOMIC DNA]</scope>
    <source>
        <strain evidence="1 2">CBS 109695</strain>
    </source>
</reference>
<accession>A0A166WGD2</accession>
<gene>
    <name evidence="1" type="ORF">FIBSPDRAFT_1035743</name>
</gene>
<name>A0A166WGD2_9AGAM</name>
<evidence type="ECO:0000313" key="2">
    <source>
        <dbReference type="Proteomes" id="UP000076532"/>
    </source>
</evidence>
<keyword evidence="2" id="KW-1185">Reference proteome</keyword>
<dbReference type="OrthoDB" id="3067792at2759"/>
<organism evidence="1 2">
    <name type="scientific">Athelia psychrophila</name>
    <dbReference type="NCBI Taxonomy" id="1759441"/>
    <lineage>
        <taxon>Eukaryota</taxon>
        <taxon>Fungi</taxon>
        <taxon>Dikarya</taxon>
        <taxon>Basidiomycota</taxon>
        <taxon>Agaricomycotina</taxon>
        <taxon>Agaricomycetes</taxon>
        <taxon>Agaricomycetidae</taxon>
        <taxon>Atheliales</taxon>
        <taxon>Atheliaceae</taxon>
        <taxon>Athelia</taxon>
    </lineage>
</organism>
<dbReference type="EMBL" id="KV417481">
    <property type="protein sequence ID" value="KZP33730.1"/>
    <property type="molecule type" value="Genomic_DNA"/>
</dbReference>
<sequence>MLRHWSLQGLLLGSKRVNGQLQRYPSLARCYAIQSLDPSKFQPSDYVSLTGVEPTVFTRDSAFTLRYSRSQLEPSPTHTPFPENSSGFLYLSSSPGKPQSAWEIRFRVTDGNAPQSFESGADLLCPDHKPWRIPLRALGTKKYPALRELLLRDGLVNHALLHLKPYNFKQHIQTLDPSRLQPSDHLNLSGAPTAGIYVRESACRITYTEKNRLLVPFPDNARGFLYLHSPTAGSKAMWEIRFRVTDSNCPSTFKAGSDLVYPNKTTWAISLGSLRARRPEYAPLRNLLIREGLDVDALLGDTGFTKKKKATSRPLIDHTLAQRFRMDFQTCIFTPAFISSGVGLLEFNIQRVFDVMNTRRLSPYSGSAWCRFEAHSSPGSAQPDQLGIRILEMITPVTVSNPEFAHRIPVPQEGRLVMKYTKCGPNNTGKQGLSPRTLDPRPWTLNAQMTEHPVIQAILRDAAT</sequence>
<proteinExistence type="predicted"/>
<evidence type="ECO:0000313" key="1">
    <source>
        <dbReference type="EMBL" id="KZP33730.1"/>
    </source>
</evidence>
<dbReference type="AlphaFoldDB" id="A0A166WGD2"/>
<protein>
    <submittedName>
        <fullName evidence="1">Uncharacterized protein</fullName>
    </submittedName>
</protein>